<protein>
    <submittedName>
        <fullName evidence="1">Uncharacterized protein</fullName>
    </submittedName>
</protein>
<sequence>MVAARAASPAVVVEGGQTLAVAADAAPPLAICPYDHATDYKEVVRICKGV</sequence>
<dbReference type="GeneID" id="25730975"/>
<evidence type="ECO:0000313" key="2">
    <source>
        <dbReference type="Proteomes" id="UP000054498"/>
    </source>
</evidence>
<organism evidence="1 2">
    <name type="scientific">Monoraphidium neglectum</name>
    <dbReference type="NCBI Taxonomy" id="145388"/>
    <lineage>
        <taxon>Eukaryota</taxon>
        <taxon>Viridiplantae</taxon>
        <taxon>Chlorophyta</taxon>
        <taxon>core chlorophytes</taxon>
        <taxon>Chlorophyceae</taxon>
        <taxon>CS clade</taxon>
        <taxon>Sphaeropleales</taxon>
        <taxon>Selenastraceae</taxon>
        <taxon>Monoraphidium</taxon>
    </lineage>
</organism>
<name>A0A0D2LRZ3_9CHLO</name>
<dbReference type="RefSeq" id="XP_013893474.1">
    <property type="nucleotide sequence ID" value="XM_014038020.1"/>
</dbReference>
<proteinExistence type="predicted"/>
<gene>
    <name evidence="1" type="ORF">MNEG_13506</name>
</gene>
<feature type="non-terminal residue" evidence="1">
    <location>
        <position position="50"/>
    </location>
</feature>
<dbReference type="Proteomes" id="UP000054498">
    <property type="component" value="Unassembled WGS sequence"/>
</dbReference>
<accession>A0A0D2LRZ3</accession>
<evidence type="ECO:0000313" key="1">
    <source>
        <dbReference type="EMBL" id="KIY94454.1"/>
    </source>
</evidence>
<dbReference type="EMBL" id="KK104087">
    <property type="protein sequence ID" value="KIY94454.1"/>
    <property type="molecule type" value="Genomic_DNA"/>
</dbReference>
<keyword evidence="2" id="KW-1185">Reference proteome</keyword>
<dbReference type="AlphaFoldDB" id="A0A0D2LRZ3"/>
<reference evidence="1 2" key="1">
    <citation type="journal article" date="2013" name="BMC Genomics">
        <title>Reconstruction of the lipid metabolism for the microalga Monoraphidium neglectum from its genome sequence reveals characteristics suitable for biofuel production.</title>
        <authorList>
            <person name="Bogen C."/>
            <person name="Al-Dilaimi A."/>
            <person name="Albersmeier A."/>
            <person name="Wichmann J."/>
            <person name="Grundmann M."/>
            <person name="Rupp O."/>
            <person name="Lauersen K.J."/>
            <person name="Blifernez-Klassen O."/>
            <person name="Kalinowski J."/>
            <person name="Goesmann A."/>
            <person name="Mussgnug J.H."/>
            <person name="Kruse O."/>
        </authorList>
    </citation>
    <scope>NUCLEOTIDE SEQUENCE [LARGE SCALE GENOMIC DNA]</scope>
    <source>
        <strain evidence="1 2">SAG 48.87</strain>
    </source>
</reference>
<dbReference type="KEGG" id="mng:MNEG_13506"/>